<feature type="domain" description="RING-type" evidence="9">
    <location>
        <begin position="22"/>
        <end position="62"/>
    </location>
</feature>
<dbReference type="Gene3D" id="3.30.40.10">
    <property type="entry name" value="Zinc/RING finger domain, C3HC4 (zinc finger)"/>
    <property type="match status" value="1"/>
</dbReference>
<dbReference type="eggNOG" id="KOG2177">
    <property type="taxonomic scope" value="Eukaryota"/>
</dbReference>
<feature type="domain" description="B box-type" evidence="10">
    <location>
        <begin position="94"/>
        <end position="135"/>
    </location>
</feature>
<evidence type="ECO:0000256" key="2">
    <source>
        <dbReference type="ARBA" id="ARBA00008518"/>
    </source>
</evidence>
<evidence type="ECO:0000259" key="10">
    <source>
        <dbReference type="PROSITE" id="PS50119"/>
    </source>
</evidence>
<proteinExistence type="inferred from homology"/>
<dbReference type="InterPro" id="IPR001841">
    <property type="entry name" value="Znf_RING"/>
</dbReference>
<dbReference type="InterPro" id="IPR003879">
    <property type="entry name" value="Butyrophylin_SPRY"/>
</dbReference>
<dbReference type="PROSITE" id="PS50188">
    <property type="entry name" value="B302_SPRY"/>
    <property type="match status" value="1"/>
</dbReference>
<dbReference type="Proteomes" id="UP000018468">
    <property type="component" value="Linkage group LG6"/>
</dbReference>
<protein>
    <submittedName>
        <fullName evidence="12">Tripartite motif-containing protein 35-like</fullName>
    </submittedName>
</protein>
<dbReference type="SMART" id="SM00336">
    <property type="entry name" value="BBOX"/>
    <property type="match status" value="1"/>
</dbReference>
<dbReference type="Gene3D" id="2.60.120.920">
    <property type="match status" value="1"/>
</dbReference>
<keyword evidence="4" id="KW-0479">Metal-binding</keyword>
<dbReference type="OMA" id="DRTTHEC"/>
<evidence type="ECO:0000256" key="3">
    <source>
        <dbReference type="ARBA" id="ARBA00022490"/>
    </source>
</evidence>
<evidence type="ECO:0000259" key="9">
    <source>
        <dbReference type="PROSITE" id="PS50089"/>
    </source>
</evidence>
<dbReference type="InterPro" id="IPR050143">
    <property type="entry name" value="TRIM/RBCC"/>
</dbReference>
<dbReference type="InterPro" id="IPR003877">
    <property type="entry name" value="SPRY_dom"/>
</dbReference>
<dbReference type="Gene3D" id="3.30.160.60">
    <property type="entry name" value="Classic Zinc Finger"/>
    <property type="match status" value="1"/>
</dbReference>
<reference evidence="12" key="3">
    <citation type="submission" date="2025-09" db="UniProtKB">
        <authorList>
            <consortium name="Ensembl"/>
        </authorList>
    </citation>
    <scope>IDENTIFICATION</scope>
</reference>
<dbReference type="SUPFAM" id="SSF49899">
    <property type="entry name" value="Concanavalin A-like lectins/glucanases"/>
    <property type="match status" value="1"/>
</dbReference>
<evidence type="ECO:0000256" key="5">
    <source>
        <dbReference type="ARBA" id="ARBA00022771"/>
    </source>
</evidence>
<dbReference type="AlphaFoldDB" id="W5MQJ3"/>
<dbReference type="CDD" id="cd12893">
    <property type="entry name" value="SPRY_PRY_TRIM35"/>
    <property type="match status" value="1"/>
</dbReference>
<dbReference type="InterPro" id="IPR017907">
    <property type="entry name" value="Znf_RING_CS"/>
</dbReference>
<evidence type="ECO:0000313" key="12">
    <source>
        <dbReference type="Ensembl" id="ENSLOCP00000010652.1"/>
    </source>
</evidence>
<dbReference type="InParanoid" id="W5MQJ3"/>
<dbReference type="GO" id="GO:0061630">
    <property type="term" value="F:ubiquitin protein ligase activity"/>
    <property type="evidence" value="ECO:0000318"/>
    <property type="project" value="GO_Central"/>
</dbReference>
<dbReference type="InterPro" id="IPR000315">
    <property type="entry name" value="Znf_B-box"/>
</dbReference>
<keyword evidence="13" id="KW-1185">Reference proteome</keyword>
<reference evidence="12" key="2">
    <citation type="submission" date="2025-08" db="UniProtKB">
        <authorList>
            <consortium name="Ensembl"/>
        </authorList>
    </citation>
    <scope>IDENTIFICATION</scope>
</reference>
<evidence type="ECO:0000259" key="11">
    <source>
        <dbReference type="PROSITE" id="PS50188"/>
    </source>
</evidence>
<organism evidence="12 13">
    <name type="scientific">Lepisosteus oculatus</name>
    <name type="common">Spotted gar</name>
    <dbReference type="NCBI Taxonomy" id="7918"/>
    <lineage>
        <taxon>Eukaryota</taxon>
        <taxon>Metazoa</taxon>
        <taxon>Chordata</taxon>
        <taxon>Craniata</taxon>
        <taxon>Vertebrata</taxon>
        <taxon>Euteleostomi</taxon>
        <taxon>Actinopterygii</taxon>
        <taxon>Neopterygii</taxon>
        <taxon>Holostei</taxon>
        <taxon>Semionotiformes</taxon>
        <taxon>Lepisosteidae</taxon>
        <taxon>Lepisosteus</taxon>
    </lineage>
</organism>
<dbReference type="STRING" id="7918.ENSLOCP00000010652"/>
<accession>W5MQJ3</accession>
<dbReference type="GO" id="GO:0008270">
    <property type="term" value="F:zinc ion binding"/>
    <property type="evidence" value="ECO:0007669"/>
    <property type="project" value="UniProtKB-KW"/>
</dbReference>
<dbReference type="PROSITE" id="PS50119">
    <property type="entry name" value="ZF_BBOX"/>
    <property type="match status" value="1"/>
</dbReference>
<dbReference type="SUPFAM" id="SSF57845">
    <property type="entry name" value="B-box zinc-binding domain"/>
    <property type="match status" value="1"/>
</dbReference>
<dbReference type="InterPro" id="IPR013320">
    <property type="entry name" value="ConA-like_dom_sf"/>
</dbReference>
<dbReference type="InterPro" id="IPR006574">
    <property type="entry name" value="PRY"/>
</dbReference>
<dbReference type="InterPro" id="IPR001870">
    <property type="entry name" value="B30.2/SPRY"/>
</dbReference>
<dbReference type="Pfam" id="PF00097">
    <property type="entry name" value="zf-C3HC4"/>
    <property type="match status" value="1"/>
</dbReference>
<dbReference type="GeneTree" id="ENSGT00970000193390"/>
<dbReference type="Pfam" id="PF13765">
    <property type="entry name" value="PRY"/>
    <property type="match status" value="1"/>
</dbReference>
<dbReference type="HOGENOM" id="CLU_013137_0_3_1"/>
<dbReference type="SMART" id="SM00449">
    <property type="entry name" value="SPRY"/>
    <property type="match status" value="1"/>
</dbReference>
<evidence type="ECO:0000256" key="7">
    <source>
        <dbReference type="PROSITE-ProRule" id="PRU00024"/>
    </source>
</evidence>
<dbReference type="InterPro" id="IPR018957">
    <property type="entry name" value="Znf_C3HC4_RING-type"/>
</dbReference>
<keyword evidence="8" id="KW-0175">Coiled coil</keyword>
<keyword evidence="3" id="KW-0963">Cytoplasm</keyword>
<dbReference type="PANTHER" id="PTHR24103">
    <property type="entry name" value="E3 UBIQUITIN-PROTEIN LIGASE TRIM"/>
    <property type="match status" value="1"/>
</dbReference>
<sequence>SDCRSIKEMAARSSGLEEDLSCSMCYDIFKDPVLLTCSHSFCKVCLEQHWKQKGSQECPACRRRSSRDLPPFNLALKNVCEKFLREQSQRPPAGSEELCSLHREKLKVFCMTDEEPVCLVCQTAGKHKNHEFCPVEEAVMDRKEELKAALEHLKKKLKEIDKVKQTSDQTAEFIKTQTQQTERQIKEELEKLHQFLRDEEEARIAALREEEKQKSQMMKEKFESLTREISSLSETIRAIEQEMRADNIFFLQNYKETKRRAQRTLQDPEEVSGALIDVAKYLGSLKYRVWEKMLGIVQYIPLSLNTNTASPQLSLSEDLTSVRYSGQRQQLPDNPERFDSIVCVLGSEGFTSGTHCWDVDVEDKTCWVLGVVKKSIKRKGSFTLRPEGGLWALWLSGDAYGALTSPVTQITLKRKPKKIRVQLDYDMGEVSFSDPSDGTIIYTFKHKFNEMMFPVFFPGSDLGPLRICPVKVSVTQCVEDEDQGRSGMKNHP</sequence>
<dbReference type="PRINTS" id="PR01407">
    <property type="entry name" value="BUTYPHLNCDUF"/>
</dbReference>
<dbReference type="Bgee" id="ENSLOCG00000008744">
    <property type="expression patterns" value="Expressed in pharyngeal gill and 2 other cell types or tissues"/>
</dbReference>
<dbReference type="FunFam" id="2.60.120.920:FF:000004">
    <property type="entry name" value="Butyrophilin subfamily 1 member A1"/>
    <property type="match status" value="1"/>
</dbReference>
<dbReference type="InterPro" id="IPR013083">
    <property type="entry name" value="Znf_RING/FYVE/PHD"/>
</dbReference>
<feature type="coiled-coil region" evidence="8">
    <location>
        <begin position="136"/>
        <end position="242"/>
    </location>
</feature>
<dbReference type="SMART" id="SM00589">
    <property type="entry name" value="PRY"/>
    <property type="match status" value="1"/>
</dbReference>
<dbReference type="InterPro" id="IPR043136">
    <property type="entry name" value="B30.2/SPRY_sf"/>
</dbReference>
<evidence type="ECO:0000313" key="13">
    <source>
        <dbReference type="Proteomes" id="UP000018468"/>
    </source>
</evidence>
<dbReference type="PROSITE" id="PS00518">
    <property type="entry name" value="ZF_RING_1"/>
    <property type="match status" value="1"/>
</dbReference>
<keyword evidence="5 7" id="KW-0863">Zinc-finger</keyword>
<dbReference type="SUPFAM" id="SSF57850">
    <property type="entry name" value="RING/U-box"/>
    <property type="match status" value="1"/>
</dbReference>
<evidence type="ECO:0000256" key="8">
    <source>
        <dbReference type="SAM" id="Coils"/>
    </source>
</evidence>
<dbReference type="PROSITE" id="PS50089">
    <property type="entry name" value="ZF_RING_2"/>
    <property type="match status" value="1"/>
</dbReference>
<feature type="domain" description="B30.2/SPRY" evidence="11">
    <location>
        <begin position="282"/>
        <end position="474"/>
    </location>
</feature>
<evidence type="ECO:0000256" key="6">
    <source>
        <dbReference type="ARBA" id="ARBA00022833"/>
    </source>
</evidence>
<dbReference type="Ensembl" id="ENSLOCT00000010667.1">
    <property type="protein sequence ID" value="ENSLOCP00000010652.1"/>
    <property type="gene ID" value="ENSLOCG00000008744.1"/>
</dbReference>
<comment type="similarity">
    <text evidence="2">Belongs to the TRIM/RBCC family.</text>
</comment>
<dbReference type="Pfam" id="PF00643">
    <property type="entry name" value="zf-B_box"/>
    <property type="match status" value="1"/>
</dbReference>
<dbReference type="GO" id="GO:0005737">
    <property type="term" value="C:cytoplasm"/>
    <property type="evidence" value="ECO:0000318"/>
    <property type="project" value="GO_Central"/>
</dbReference>
<keyword evidence="6" id="KW-0862">Zinc</keyword>
<dbReference type="EMBL" id="AHAT01007539">
    <property type="status" value="NOT_ANNOTATED_CDS"/>
    <property type="molecule type" value="Genomic_DNA"/>
</dbReference>
<dbReference type="Pfam" id="PF00622">
    <property type="entry name" value="SPRY"/>
    <property type="match status" value="1"/>
</dbReference>
<dbReference type="FunCoup" id="W5MQJ3">
    <property type="interactions" value="163"/>
</dbReference>
<dbReference type="SMART" id="SM00184">
    <property type="entry name" value="RING"/>
    <property type="match status" value="1"/>
</dbReference>
<name>W5MQJ3_LEPOC</name>
<evidence type="ECO:0000256" key="4">
    <source>
        <dbReference type="ARBA" id="ARBA00022723"/>
    </source>
</evidence>
<evidence type="ECO:0000256" key="1">
    <source>
        <dbReference type="ARBA" id="ARBA00004496"/>
    </source>
</evidence>
<reference evidence="13" key="1">
    <citation type="submission" date="2011-12" db="EMBL/GenBank/DDBJ databases">
        <title>The Draft Genome of Lepisosteus oculatus.</title>
        <authorList>
            <consortium name="The Broad Institute Genome Assembly &amp; Analysis Group"/>
            <consortium name="Computational R&amp;D Group"/>
            <consortium name="and Sequencing Platform"/>
            <person name="Di Palma F."/>
            <person name="Alfoldi J."/>
            <person name="Johnson J."/>
            <person name="Berlin A."/>
            <person name="Gnerre S."/>
            <person name="Jaffe D."/>
            <person name="MacCallum I."/>
            <person name="Young S."/>
            <person name="Walker B.J."/>
            <person name="Lander E.S."/>
            <person name="Lindblad-Toh K."/>
        </authorList>
    </citation>
    <scope>NUCLEOTIDE SEQUENCE [LARGE SCALE GENOMIC DNA]</scope>
</reference>
<dbReference type="GO" id="GO:0045087">
    <property type="term" value="P:innate immune response"/>
    <property type="evidence" value="ECO:0000318"/>
    <property type="project" value="GO_Central"/>
</dbReference>
<comment type="subcellular location">
    <subcellularLocation>
        <location evidence="1">Cytoplasm</location>
    </subcellularLocation>
</comment>